<accession>A0A3N4LXB1</accession>
<dbReference type="InterPro" id="IPR013078">
    <property type="entry name" value="His_Pase_superF_clade-1"/>
</dbReference>
<dbReference type="CDD" id="cd07067">
    <property type="entry name" value="HP_PGM_like"/>
    <property type="match status" value="1"/>
</dbReference>
<dbReference type="Pfam" id="PF00300">
    <property type="entry name" value="His_Phos_1"/>
    <property type="match status" value="1"/>
</dbReference>
<dbReference type="PANTHER" id="PTHR16469">
    <property type="entry name" value="UBIQUITIN-ASSOCIATED AND SH3 DOMAIN-CONTAINING BA-RELATED"/>
    <property type="match status" value="1"/>
</dbReference>
<sequence length="328" mass="35400">MFLGVRASSFLLIFKAPYTPFPQLIRSNWVTDPSTGATSASILSPTNIPSDPPLAAHGVDQAHELAEYIATVDPTPTRIYCSPFYRCLQTVDPVAEKLGIQELRAENGIGEWYGRARFEHPSPASPELLHAFFPRVLTTYNPVIIPSTKGESVKEIHDRAAYALSRIIEAIDKEHLSNPNFPTAPKAILLCAHAATNIAIGRVLVGDENADIKTGTCSLSVYQRRSVAHVPGGKATVPPPNSDGTVPQVDWTGGRGVGGGWIQKVNGDCSFLKNGEERNWWFSGEEDWDYAVKAVEAGNVDAGLEVGGPGTVAQAGKLEREAQMEAKI</sequence>
<dbReference type="AlphaFoldDB" id="A0A3N4LXB1"/>
<dbReference type="SUPFAM" id="SSF53254">
    <property type="entry name" value="Phosphoglycerate mutase-like"/>
    <property type="match status" value="1"/>
</dbReference>
<dbReference type="STRING" id="1051890.A0A3N4LXB1"/>
<protein>
    <submittedName>
        <fullName evidence="1">Phosphoglycerate mutase-like protein</fullName>
    </submittedName>
</protein>
<dbReference type="OrthoDB" id="414418at2759"/>
<dbReference type="InterPro" id="IPR029033">
    <property type="entry name" value="His_PPase_superfam"/>
</dbReference>
<evidence type="ECO:0000313" key="1">
    <source>
        <dbReference type="EMBL" id="RPB25802.1"/>
    </source>
</evidence>
<dbReference type="PANTHER" id="PTHR16469:SF51">
    <property type="entry name" value="TRANSCRIPTION FACTOR TAU 55 KDA SUBUNIT"/>
    <property type="match status" value="1"/>
</dbReference>
<dbReference type="Proteomes" id="UP000267821">
    <property type="component" value="Unassembled WGS sequence"/>
</dbReference>
<organism evidence="1 2">
    <name type="scientific">Terfezia boudieri ATCC MYA-4762</name>
    <dbReference type="NCBI Taxonomy" id="1051890"/>
    <lineage>
        <taxon>Eukaryota</taxon>
        <taxon>Fungi</taxon>
        <taxon>Dikarya</taxon>
        <taxon>Ascomycota</taxon>
        <taxon>Pezizomycotina</taxon>
        <taxon>Pezizomycetes</taxon>
        <taxon>Pezizales</taxon>
        <taxon>Pezizaceae</taxon>
        <taxon>Terfezia</taxon>
    </lineage>
</organism>
<gene>
    <name evidence="1" type="ORF">L211DRAFT_856474</name>
</gene>
<evidence type="ECO:0000313" key="2">
    <source>
        <dbReference type="Proteomes" id="UP000267821"/>
    </source>
</evidence>
<name>A0A3N4LXB1_9PEZI</name>
<dbReference type="InterPro" id="IPR051710">
    <property type="entry name" value="Phosphatase_SH3-domain"/>
</dbReference>
<dbReference type="Gene3D" id="3.40.50.1240">
    <property type="entry name" value="Phosphoglycerate mutase-like"/>
    <property type="match status" value="1"/>
</dbReference>
<dbReference type="EMBL" id="ML121536">
    <property type="protein sequence ID" value="RPB25802.1"/>
    <property type="molecule type" value="Genomic_DNA"/>
</dbReference>
<reference evidence="1 2" key="1">
    <citation type="journal article" date="2018" name="Nat. Ecol. Evol.">
        <title>Pezizomycetes genomes reveal the molecular basis of ectomycorrhizal truffle lifestyle.</title>
        <authorList>
            <person name="Murat C."/>
            <person name="Payen T."/>
            <person name="Noel B."/>
            <person name="Kuo A."/>
            <person name="Morin E."/>
            <person name="Chen J."/>
            <person name="Kohler A."/>
            <person name="Krizsan K."/>
            <person name="Balestrini R."/>
            <person name="Da Silva C."/>
            <person name="Montanini B."/>
            <person name="Hainaut M."/>
            <person name="Levati E."/>
            <person name="Barry K.W."/>
            <person name="Belfiori B."/>
            <person name="Cichocki N."/>
            <person name="Clum A."/>
            <person name="Dockter R.B."/>
            <person name="Fauchery L."/>
            <person name="Guy J."/>
            <person name="Iotti M."/>
            <person name="Le Tacon F."/>
            <person name="Lindquist E.A."/>
            <person name="Lipzen A."/>
            <person name="Malagnac F."/>
            <person name="Mello A."/>
            <person name="Molinier V."/>
            <person name="Miyauchi S."/>
            <person name="Poulain J."/>
            <person name="Riccioni C."/>
            <person name="Rubini A."/>
            <person name="Sitrit Y."/>
            <person name="Splivallo R."/>
            <person name="Traeger S."/>
            <person name="Wang M."/>
            <person name="Zifcakova L."/>
            <person name="Wipf D."/>
            <person name="Zambonelli A."/>
            <person name="Paolocci F."/>
            <person name="Nowrousian M."/>
            <person name="Ottonello S."/>
            <person name="Baldrian P."/>
            <person name="Spatafora J.W."/>
            <person name="Henrissat B."/>
            <person name="Nagy L.G."/>
            <person name="Aury J.M."/>
            <person name="Wincker P."/>
            <person name="Grigoriev I.V."/>
            <person name="Bonfante P."/>
            <person name="Martin F.M."/>
        </authorList>
    </citation>
    <scope>NUCLEOTIDE SEQUENCE [LARGE SCALE GENOMIC DNA]</scope>
    <source>
        <strain evidence="1 2">ATCC MYA-4762</strain>
    </source>
</reference>
<dbReference type="InParanoid" id="A0A3N4LXB1"/>
<dbReference type="FunCoup" id="A0A3N4LXB1">
    <property type="interactions" value="135"/>
</dbReference>
<proteinExistence type="predicted"/>
<keyword evidence="2" id="KW-1185">Reference proteome</keyword>